<sequence>MYIFAPVLQDNAFTLDIELHFAGNAGGWVELELPSRWANQERLYENIRDLRPLSAGTRLEDTAKPSIKIVRHIPNRPVQLRYRLVQNWKGELIQNTYLRPILQKDYFQMVGVNFLVHPVWDNDKPLTLQLEWASVPTGWTLADSFGRFAAVRSVQTSLRKLFESLFIGGDFRLLQRRIDSQPVEVAIRGRWPFSDDQFADLAIRILKTERQLFKDNDFPQYLISVIPTEDKPGSLAGTGLTNAFAAYLAPGTKLEADLKQLLAHEMLHAWNPQKFGRLAQPEESMYWFSEGFTDYYAREVLVRAGLMSFAEYTESVNRLLRDYFASPVRDAGNARIRKEFWSNTAMQKLPYLRGSLLALNWNAEILQSSRGRSSLDDVMRSLLAAARQQPGVLDSQRVSRAVEPFIGRDVMPDIGRFIESGTILKTRTDALGSCADLEPTEPKADGKQTLPQFHLRSAVSDCRR</sequence>
<feature type="domain" description="Peptidase M61 catalytic" evidence="1">
    <location>
        <begin position="259"/>
        <end position="330"/>
    </location>
</feature>
<name>A0ABY3PIW6_9CYAN</name>
<dbReference type="Pfam" id="PF05299">
    <property type="entry name" value="Peptidase_M61"/>
    <property type="match status" value="1"/>
</dbReference>
<organism evidence="2 3">
    <name type="scientific">Gloeobacter morelensis MG652769</name>
    <dbReference type="NCBI Taxonomy" id="2781736"/>
    <lineage>
        <taxon>Bacteria</taxon>
        <taxon>Bacillati</taxon>
        <taxon>Cyanobacteriota</taxon>
        <taxon>Cyanophyceae</taxon>
        <taxon>Gloeobacterales</taxon>
        <taxon>Gloeobacteraceae</taxon>
        <taxon>Gloeobacter</taxon>
        <taxon>Gloeobacter morelensis</taxon>
    </lineage>
</organism>
<evidence type="ECO:0000313" key="2">
    <source>
        <dbReference type="EMBL" id="UFP93569.1"/>
    </source>
</evidence>
<accession>A0ABY3PIW6</accession>
<reference evidence="2 3" key="1">
    <citation type="journal article" date="2021" name="Genome Biol. Evol.">
        <title>Complete Genome Sequencing of a Novel Gloeobacter Species from a Waterfall Cave in Mexico.</title>
        <authorList>
            <person name="Saw J.H."/>
            <person name="Cardona T."/>
            <person name="Montejano G."/>
        </authorList>
    </citation>
    <scope>NUCLEOTIDE SEQUENCE [LARGE SCALE GENOMIC DNA]</scope>
    <source>
        <strain evidence="2">MG652769</strain>
    </source>
</reference>
<protein>
    <recommendedName>
        <fullName evidence="1">Peptidase M61 catalytic domain-containing protein</fullName>
    </recommendedName>
</protein>
<dbReference type="EMBL" id="CP063845">
    <property type="protein sequence ID" value="UFP93569.1"/>
    <property type="molecule type" value="Genomic_DNA"/>
</dbReference>
<evidence type="ECO:0000313" key="3">
    <source>
        <dbReference type="Proteomes" id="UP001054846"/>
    </source>
</evidence>
<dbReference type="InterPro" id="IPR027268">
    <property type="entry name" value="Peptidase_M4/M1_CTD_sf"/>
</dbReference>
<evidence type="ECO:0000259" key="1">
    <source>
        <dbReference type="Pfam" id="PF05299"/>
    </source>
</evidence>
<proteinExistence type="predicted"/>
<dbReference type="Proteomes" id="UP001054846">
    <property type="component" value="Chromosome"/>
</dbReference>
<keyword evidence="3" id="KW-1185">Reference proteome</keyword>
<gene>
    <name evidence="2" type="ORF">ISF26_17520</name>
</gene>
<dbReference type="Gene3D" id="1.10.390.10">
    <property type="entry name" value="Neutral Protease Domain 2"/>
    <property type="match status" value="1"/>
</dbReference>
<dbReference type="RefSeq" id="WP_230840621.1">
    <property type="nucleotide sequence ID" value="NZ_CP063845.1"/>
</dbReference>
<dbReference type="SUPFAM" id="SSF55486">
    <property type="entry name" value="Metalloproteases ('zincins'), catalytic domain"/>
    <property type="match status" value="1"/>
</dbReference>
<dbReference type="InterPro" id="IPR007963">
    <property type="entry name" value="Peptidase_M61_catalytic"/>
</dbReference>